<proteinExistence type="predicted"/>
<organism evidence="4 5">
    <name type="scientific">Linnemannia gamsii</name>
    <dbReference type="NCBI Taxonomy" id="64522"/>
    <lineage>
        <taxon>Eukaryota</taxon>
        <taxon>Fungi</taxon>
        <taxon>Fungi incertae sedis</taxon>
        <taxon>Mucoromycota</taxon>
        <taxon>Mortierellomycotina</taxon>
        <taxon>Mortierellomycetes</taxon>
        <taxon>Mortierellales</taxon>
        <taxon>Mortierellaceae</taxon>
        <taxon>Linnemannia</taxon>
    </lineage>
</organism>
<dbReference type="AlphaFoldDB" id="A0A9P6UQS2"/>
<protein>
    <recommendedName>
        <fullName evidence="6">RlpA-like protein double-psi beta-barrel domain-containing protein</fullName>
    </recommendedName>
</protein>
<evidence type="ECO:0000256" key="1">
    <source>
        <dbReference type="ARBA" id="ARBA00022729"/>
    </source>
</evidence>
<gene>
    <name evidence="4" type="ORF">BGZ97_008157</name>
</gene>
<dbReference type="OrthoDB" id="623670at2759"/>
<feature type="signal peptide" evidence="3">
    <location>
        <begin position="1"/>
        <end position="19"/>
    </location>
</feature>
<dbReference type="PANTHER" id="PTHR31836:SF28">
    <property type="entry name" value="SRCR DOMAIN-CONTAINING PROTEIN-RELATED"/>
    <property type="match status" value="1"/>
</dbReference>
<feature type="region of interest" description="Disordered" evidence="2">
    <location>
        <begin position="142"/>
        <end position="168"/>
    </location>
</feature>
<dbReference type="Proteomes" id="UP000823405">
    <property type="component" value="Unassembled WGS sequence"/>
</dbReference>
<comment type="caution">
    <text evidence="4">The sequence shown here is derived from an EMBL/GenBank/DDBJ whole genome shotgun (WGS) entry which is preliminary data.</text>
</comment>
<keyword evidence="1 3" id="KW-0732">Signal</keyword>
<dbReference type="InterPro" id="IPR036908">
    <property type="entry name" value="RlpA-like_sf"/>
</dbReference>
<reference evidence="4" key="1">
    <citation type="journal article" date="2020" name="Fungal Divers.">
        <title>Resolving the Mortierellaceae phylogeny through synthesis of multi-gene phylogenetics and phylogenomics.</title>
        <authorList>
            <person name="Vandepol N."/>
            <person name="Liber J."/>
            <person name="Desiro A."/>
            <person name="Na H."/>
            <person name="Kennedy M."/>
            <person name="Barry K."/>
            <person name="Grigoriev I.V."/>
            <person name="Miller A.N."/>
            <person name="O'Donnell K."/>
            <person name="Stajich J.E."/>
            <person name="Bonito G."/>
        </authorList>
    </citation>
    <scope>NUCLEOTIDE SEQUENCE</scope>
    <source>
        <strain evidence="4">NVP60</strain>
    </source>
</reference>
<feature type="chain" id="PRO_5040107409" description="RlpA-like protein double-psi beta-barrel domain-containing protein" evidence="3">
    <location>
        <begin position="20"/>
        <end position="253"/>
    </location>
</feature>
<dbReference type="EMBL" id="JAAAIN010000369">
    <property type="protein sequence ID" value="KAG0315502.1"/>
    <property type="molecule type" value="Genomic_DNA"/>
</dbReference>
<dbReference type="CDD" id="cd22191">
    <property type="entry name" value="DPBB_RlpA_EXP_N-like"/>
    <property type="match status" value="2"/>
</dbReference>
<dbReference type="Gene3D" id="2.40.40.10">
    <property type="entry name" value="RlpA-like domain"/>
    <property type="match status" value="2"/>
</dbReference>
<feature type="compositionally biased region" description="Basic and acidic residues" evidence="2">
    <location>
        <begin position="155"/>
        <end position="165"/>
    </location>
</feature>
<evidence type="ECO:0000313" key="4">
    <source>
        <dbReference type="EMBL" id="KAG0315502.1"/>
    </source>
</evidence>
<dbReference type="PANTHER" id="PTHR31836">
    <property type="match status" value="1"/>
</dbReference>
<keyword evidence="5" id="KW-1185">Reference proteome</keyword>
<accession>A0A9P6UQS2</accession>
<evidence type="ECO:0000313" key="5">
    <source>
        <dbReference type="Proteomes" id="UP000823405"/>
    </source>
</evidence>
<evidence type="ECO:0008006" key="6">
    <source>
        <dbReference type="Google" id="ProtNLM"/>
    </source>
</evidence>
<dbReference type="SUPFAM" id="SSF50685">
    <property type="entry name" value="Barwin-like endoglucanases"/>
    <property type="match status" value="2"/>
</dbReference>
<name>A0A9P6UQS2_9FUNG</name>
<evidence type="ECO:0000256" key="2">
    <source>
        <dbReference type="SAM" id="MobiDB-lite"/>
    </source>
</evidence>
<evidence type="ECO:0000256" key="3">
    <source>
        <dbReference type="SAM" id="SignalP"/>
    </source>
</evidence>
<sequence>MVRIATFALLAASLLGALSAPVSHDTKMKIAALNIKYPGFGAISTDQFHRGACRDIEYSSSDAVVAINAAQFGSSKHGSSVCGKYVKVNRADSDSAHYIYKVVDVCKDCEVNSLLFSERALRQFSNQDRLHIDWELIEDVEEDGDDNNNTSKPRYKPDSKPELKPYGHHTGRTYRGCGTWFSDTRGSCGVDFSQDEMIVALNEAQQGEQRGPDSQCFKKIRVSVKSDPSNSVVVRIVDTCPHRYCSYGQLDLS</sequence>
<dbReference type="InterPro" id="IPR051477">
    <property type="entry name" value="Expansin_CellWall"/>
</dbReference>